<comment type="caution">
    <text evidence="1">The sequence shown here is derived from an EMBL/GenBank/DDBJ whole genome shotgun (WGS) entry which is preliminary data.</text>
</comment>
<name>A0A016VE68_9BILA</name>
<proteinExistence type="predicted"/>
<accession>A0A016VE68</accession>
<dbReference type="AlphaFoldDB" id="A0A016VE68"/>
<protein>
    <submittedName>
        <fullName evidence="1">Uncharacterized protein</fullName>
    </submittedName>
</protein>
<dbReference type="OrthoDB" id="6080649at2759"/>
<keyword evidence="2" id="KW-1185">Reference proteome</keyword>
<organism evidence="1 2">
    <name type="scientific">Ancylostoma ceylanicum</name>
    <dbReference type="NCBI Taxonomy" id="53326"/>
    <lineage>
        <taxon>Eukaryota</taxon>
        <taxon>Metazoa</taxon>
        <taxon>Ecdysozoa</taxon>
        <taxon>Nematoda</taxon>
        <taxon>Chromadorea</taxon>
        <taxon>Rhabditida</taxon>
        <taxon>Rhabditina</taxon>
        <taxon>Rhabditomorpha</taxon>
        <taxon>Strongyloidea</taxon>
        <taxon>Ancylostomatidae</taxon>
        <taxon>Ancylostomatinae</taxon>
        <taxon>Ancylostoma</taxon>
    </lineage>
</organism>
<dbReference type="EMBL" id="JARK01001347">
    <property type="protein sequence ID" value="EYC25536.1"/>
    <property type="molecule type" value="Genomic_DNA"/>
</dbReference>
<sequence length="158" mass="18195">MYVRPLVESSCCVFSPSKRKDVALLEKIQNNFTRKILLRNGGFLHGRIPKARFRNDYLGISSLKSRRHYFDLVMVYKLINHLIPISCTKFYSMRPSITRGGADKLFVRLPRTSLRATSFTVRAGLRYLKWSKARTVPASFTSFKRMAKATILRSDGNT</sequence>
<reference evidence="2" key="1">
    <citation type="journal article" date="2015" name="Nat. Genet.">
        <title>The genome and transcriptome of the zoonotic hookworm Ancylostoma ceylanicum identify infection-specific gene families.</title>
        <authorList>
            <person name="Schwarz E.M."/>
            <person name="Hu Y."/>
            <person name="Antoshechkin I."/>
            <person name="Miller M.M."/>
            <person name="Sternberg P.W."/>
            <person name="Aroian R.V."/>
        </authorList>
    </citation>
    <scope>NUCLEOTIDE SEQUENCE</scope>
    <source>
        <strain evidence="2">HY135</strain>
    </source>
</reference>
<gene>
    <name evidence="1" type="primary">Acey_s0011.g1262</name>
    <name evidence="1" type="ORF">Y032_0011g1262</name>
</gene>
<evidence type="ECO:0000313" key="2">
    <source>
        <dbReference type="Proteomes" id="UP000024635"/>
    </source>
</evidence>
<dbReference type="Proteomes" id="UP000024635">
    <property type="component" value="Unassembled WGS sequence"/>
</dbReference>
<evidence type="ECO:0000313" key="1">
    <source>
        <dbReference type="EMBL" id="EYC25536.1"/>
    </source>
</evidence>